<evidence type="ECO:0000313" key="2">
    <source>
        <dbReference type="Proteomes" id="UP000501793"/>
    </source>
</evidence>
<proteinExistence type="predicted"/>
<organism evidence="1 2">
    <name type="scientific">Kyrpidia spormannii</name>
    <dbReference type="NCBI Taxonomy" id="2055160"/>
    <lineage>
        <taxon>Bacteria</taxon>
        <taxon>Bacillati</taxon>
        <taxon>Bacillota</taxon>
        <taxon>Bacilli</taxon>
        <taxon>Bacillales</taxon>
        <taxon>Alicyclobacillaceae</taxon>
        <taxon>Kyrpidia</taxon>
    </lineage>
</organism>
<accession>A0ACA8ZA10</accession>
<name>A0ACA8ZA10_9BACL</name>
<sequence>MRFPPITAQKIIIRQNLTCGKWDPDFVPAELPLPEISMIDVFEESAKRVGNRPAVHYFDQTLTYAQLNDLADRFATLLAGWGVDKGDRVAVYVQNNPQFLIAQYGAWKRGAAVVPLNPMFKEKEVEYHLQDSGAKVLVALDSLYAAHAEKVIGRTDVQQVITTHESDLVSRQTAEKTPLLNQTKKFTPTGTVDLVSALRQTTPDPSVRVAVSPEDIAYLVYTSGTTGRPKGAMNLHRNVAYNANVYRIWMQMGDEDGVLGLAPLFHITGIVGHAALAARAGIPLVLFHRFDARVALEMIERWKPTMTVASITAFIALMNAPEAKQADVGSMSKYYSGGAPIAPSLVEQFERAFGGYIHNIYGLTESNSPTHAVPLGVRAPVDPGSGALSVGIPVPNCLAKVVDLEDPGREVGVGEPGEFAVRGPMIFSGYWNKPEATKNAFHDGYFLTGDVVVMDEDGWFYVVDRKKDMINASGYKVWPREVEDTLYQHPAVKEAAVVGVPDPYRGETVKAFVALRDEYAGKVTTEEIVQFCKERMAAYKYPRLVEFLPEIPKTASGKFLRRELRERSSQS</sequence>
<dbReference type="EMBL" id="LR792684">
    <property type="protein sequence ID" value="CAB3393105.1"/>
    <property type="molecule type" value="Genomic_DNA"/>
</dbReference>
<protein>
    <submittedName>
        <fullName evidence="1">Acyl-CoA synthetase</fullName>
    </submittedName>
</protein>
<gene>
    <name evidence="1" type="ORF">FAVT5_2212</name>
</gene>
<reference evidence="1" key="1">
    <citation type="submission" date="2020-04" db="EMBL/GenBank/DDBJ databases">
        <authorList>
            <person name="Hogendoorn C."/>
        </authorList>
    </citation>
    <scope>NUCLEOTIDE SEQUENCE</scope>
    <source>
        <strain evidence="1">FAVT5</strain>
    </source>
</reference>
<keyword evidence="2" id="KW-1185">Reference proteome</keyword>
<dbReference type="Proteomes" id="UP000501793">
    <property type="component" value="Chromosome"/>
</dbReference>
<evidence type="ECO:0000313" key="1">
    <source>
        <dbReference type="EMBL" id="CAB3393105.1"/>
    </source>
</evidence>